<dbReference type="Proteomes" id="UP000838878">
    <property type="component" value="Chromosome 12"/>
</dbReference>
<protein>
    <submittedName>
        <fullName evidence="2">Uncharacterized protein</fullName>
    </submittedName>
</protein>
<gene>
    <name evidence="2" type="ORF">BINO364_LOCUS4359</name>
</gene>
<sequence length="102" mass="11178">MKIYIIAYILPAIFAASVVKNGVKESVIGFSIKDFYVNGVNKENTSNINQEEEMLIANIKNNMMANNESLFPEDLISHAALTGDGCPIGYAKINGKCAEIDY</sequence>
<keyword evidence="3" id="KW-1185">Reference proteome</keyword>
<evidence type="ECO:0000313" key="3">
    <source>
        <dbReference type="Proteomes" id="UP000838878"/>
    </source>
</evidence>
<feature type="non-terminal residue" evidence="2">
    <location>
        <position position="102"/>
    </location>
</feature>
<name>A0A8J9Y915_9NEOP</name>
<feature type="chain" id="PRO_5035474698" evidence="1">
    <location>
        <begin position="16"/>
        <end position="102"/>
    </location>
</feature>
<organism evidence="2 3">
    <name type="scientific">Brenthis ino</name>
    <name type="common">lesser marbled fritillary</name>
    <dbReference type="NCBI Taxonomy" id="405034"/>
    <lineage>
        <taxon>Eukaryota</taxon>
        <taxon>Metazoa</taxon>
        <taxon>Ecdysozoa</taxon>
        <taxon>Arthropoda</taxon>
        <taxon>Hexapoda</taxon>
        <taxon>Insecta</taxon>
        <taxon>Pterygota</taxon>
        <taxon>Neoptera</taxon>
        <taxon>Endopterygota</taxon>
        <taxon>Lepidoptera</taxon>
        <taxon>Glossata</taxon>
        <taxon>Ditrysia</taxon>
        <taxon>Papilionoidea</taxon>
        <taxon>Nymphalidae</taxon>
        <taxon>Heliconiinae</taxon>
        <taxon>Argynnini</taxon>
        <taxon>Brenthis</taxon>
    </lineage>
</organism>
<dbReference type="EMBL" id="OV170232">
    <property type="protein sequence ID" value="CAH0717795.1"/>
    <property type="molecule type" value="Genomic_DNA"/>
</dbReference>
<evidence type="ECO:0000313" key="2">
    <source>
        <dbReference type="EMBL" id="CAH0717795.1"/>
    </source>
</evidence>
<reference evidence="2" key="1">
    <citation type="submission" date="2021-12" db="EMBL/GenBank/DDBJ databases">
        <authorList>
            <person name="Martin H S."/>
        </authorList>
    </citation>
    <scope>NUCLEOTIDE SEQUENCE</scope>
</reference>
<dbReference type="AlphaFoldDB" id="A0A8J9Y915"/>
<evidence type="ECO:0000256" key="1">
    <source>
        <dbReference type="SAM" id="SignalP"/>
    </source>
</evidence>
<dbReference type="OrthoDB" id="7437848at2759"/>
<accession>A0A8J9Y915</accession>
<proteinExistence type="predicted"/>
<keyword evidence="1" id="KW-0732">Signal</keyword>
<feature type="signal peptide" evidence="1">
    <location>
        <begin position="1"/>
        <end position="15"/>
    </location>
</feature>